<dbReference type="OrthoDB" id="9780884at2"/>
<dbReference type="EMBL" id="VDGI01000029">
    <property type="protein sequence ID" value="TQR17318.1"/>
    <property type="molecule type" value="Genomic_DNA"/>
</dbReference>
<dbReference type="Proteomes" id="UP000316626">
    <property type="component" value="Unassembled WGS sequence"/>
</dbReference>
<dbReference type="InterPro" id="IPR051158">
    <property type="entry name" value="Metallophosphoesterase_sf"/>
</dbReference>
<accession>A0A544TIW3</accession>
<keyword evidence="1" id="KW-0479">Metal-binding</keyword>
<gene>
    <name evidence="4" type="ORF">FG384_18290</name>
</gene>
<dbReference type="GO" id="GO:0016020">
    <property type="term" value="C:membrane"/>
    <property type="evidence" value="ECO:0007669"/>
    <property type="project" value="GOC"/>
</dbReference>
<organism evidence="4 5">
    <name type="scientific">Psychrobacillus vulpis</name>
    <dbReference type="NCBI Taxonomy" id="2325572"/>
    <lineage>
        <taxon>Bacteria</taxon>
        <taxon>Bacillati</taxon>
        <taxon>Bacillota</taxon>
        <taxon>Bacilli</taxon>
        <taxon>Bacillales</taxon>
        <taxon>Bacillaceae</taxon>
        <taxon>Psychrobacillus</taxon>
    </lineage>
</organism>
<evidence type="ECO:0000256" key="1">
    <source>
        <dbReference type="ARBA" id="ARBA00022723"/>
    </source>
</evidence>
<dbReference type="AlphaFoldDB" id="A0A544TIW3"/>
<reference evidence="4 5" key="1">
    <citation type="submission" date="2019-06" db="EMBL/GenBank/DDBJ databases">
        <title>Psychrobacillus vulpis sp. nov., a new species isolated from feces of a red fox that inhabits in The Tablas de Daimiel Natural Park, Albacete, Spain.</title>
        <authorList>
            <person name="Rodriguez M."/>
            <person name="Reina J.C."/>
            <person name="Bejar V."/>
            <person name="Llamas I."/>
        </authorList>
    </citation>
    <scope>NUCLEOTIDE SEQUENCE [LARGE SCALE GENOMIC DNA]</scope>
    <source>
        <strain evidence="4 5">Z8</strain>
    </source>
</reference>
<evidence type="ECO:0000313" key="5">
    <source>
        <dbReference type="Proteomes" id="UP000316626"/>
    </source>
</evidence>
<dbReference type="CDD" id="cd07385">
    <property type="entry name" value="MPP_YkuE_C"/>
    <property type="match status" value="1"/>
</dbReference>
<evidence type="ECO:0000256" key="2">
    <source>
        <dbReference type="ARBA" id="ARBA00022801"/>
    </source>
</evidence>
<keyword evidence="2" id="KW-0378">Hydrolase</keyword>
<proteinExistence type="predicted"/>
<protein>
    <submittedName>
        <fullName evidence="4">Metallophosphoesterase</fullName>
    </submittedName>
</protein>
<dbReference type="SUPFAM" id="SSF56300">
    <property type="entry name" value="Metallo-dependent phosphatases"/>
    <property type="match status" value="1"/>
</dbReference>
<dbReference type="GO" id="GO:0008758">
    <property type="term" value="F:UDP-2,3-diacylglucosamine hydrolase activity"/>
    <property type="evidence" value="ECO:0007669"/>
    <property type="project" value="TreeGrafter"/>
</dbReference>
<dbReference type="GO" id="GO:0009245">
    <property type="term" value="P:lipid A biosynthetic process"/>
    <property type="evidence" value="ECO:0007669"/>
    <property type="project" value="TreeGrafter"/>
</dbReference>
<evidence type="ECO:0000313" key="4">
    <source>
        <dbReference type="EMBL" id="TQR17318.1"/>
    </source>
</evidence>
<dbReference type="PANTHER" id="PTHR31302">
    <property type="entry name" value="TRANSMEMBRANE PROTEIN WITH METALLOPHOSPHOESTERASE DOMAIN-RELATED"/>
    <property type="match status" value="1"/>
</dbReference>
<dbReference type="Gene3D" id="3.60.21.10">
    <property type="match status" value="1"/>
</dbReference>
<evidence type="ECO:0000259" key="3">
    <source>
        <dbReference type="Pfam" id="PF00149"/>
    </source>
</evidence>
<dbReference type="RefSeq" id="WP_142644129.1">
    <property type="nucleotide sequence ID" value="NZ_VDGI01000029.1"/>
</dbReference>
<dbReference type="InterPro" id="IPR029052">
    <property type="entry name" value="Metallo-depent_PP-like"/>
</dbReference>
<keyword evidence="5" id="KW-1185">Reference proteome</keyword>
<comment type="caution">
    <text evidence="4">The sequence shown here is derived from an EMBL/GenBank/DDBJ whole genome shotgun (WGS) entry which is preliminary data.</text>
</comment>
<feature type="domain" description="Calcineurin-like phosphoesterase" evidence="3">
    <location>
        <begin position="41"/>
        <end position="202"/>
    </location>
</feature>
<dbReference type="InterPro" id="IPR004843">
    <property type="entry name" value="Calcineurin-like_PHP"/>
</dbReference>
<dbReference type="Pfam" id="PF00149">
    <property type="entry name" value="Metallophos"/>
    <property type="match status" value="1"/>
</dbReference>
<name>A0A544TIW3_9BACI</name>
<dbReference type="PANTHER" id="PTHR31302:SF31">
    <property type="entry name" value="PHOSPHODIESTERASE YAEI"/>
    <property type="match status" value="1"/>
</dbReference>
<dbReference type="GO" id="GO:0046872">
    <property type="term" value="F:metal ion binding"/>
    <property type="evidence" value="ECO:0007669"/>
    <property type="project" value="UniProtKB-KW"/>
</dbReference>
<sequence length="267" mass="29641">MKKWLVVLIIIGAMLYIGNKWIKTTEITIESEKFPKNFDGLKIVQISDLHDATFGENQKKLVNKVKDAKPDIIFITGDLIDSNRYDLENSLDMVKQIVSVAPIYYVTGNHEIATNEVDHIKTALSELGVTVLSNEEQVIEKDGERIHIIGIEDPLNGVSVSDALINFDKTDDFTLVLSHRPETFQDYVVSGLDVVFSGHAHGGQFRIPGLGGLVAPGQGWLPKYTAGVYEEKETKMIVSRGLGNSVIPVRIFNTPEIIVVTLHSLEE</sequence>